<comment type="caution">
    <text evidence="2">The sequence shown here is derived from an EMBL/GenBank/DDBJ whole genome shotgun (WGS) entry which is preliminary data.</text>
</comment>
<keyword evidence="3" id="KW-1185">Reference proteome</keyword>
<dbReference type="EMBL" id="SDIL01000060">
    <property type="protein sequence ID" value="RXK37765.1"/>
    <property type="molecule type" value="Genomic_DNA"/>
</dbReference>
<sequence>MSRNKQGDTQGNLEPHGSRESSVLSQPPSDAYLGDPWVEEGDQRRRLEEADGGSTGGRSSYTSRPRGRDSPERFKEDIRDGMLVEMMRALKELKTADNQKSEALTEIMQELR</sequence>
<proteinExistence type="predicted"/>
<feature type="compositionally biased region" description="Polar residues" evidence="1">
    <location>
        <begin position="1"/>
        <end position="12"/>
    </location>
</feature>
<dbReference type="VEuPathDB" id="FungiDB:TREMEDRAFT_59166"/>
<evidence type="ECO:0000313" key="2">
    <source>
        <dbReference type="EMBL" id="RXK37765.1"/>
    </source>
</evidence>
<dbReference type="AlphaFoldDB" id="A0A4Q1BJE3"/>
<feature type="compositionally biased region" description="Basic and acidic residues" evidence="1">
    <location>
        <begin position="66"/>
        <end position="79"/>
    </location>
</feature>
<gene>
    <name evidence="2" type="ORF">M231_04921</name>
</gene>
<protein>
    <submittedName>
        <fullName evidence="2">Uncharacterized protein</fullName>
    </submittedName>
</protein>
<evidence type="ECO:0000256" key="1">
    <source>
        <dbReference type="SAM" id="MobiDB-lite"/>
    </source>
</evidence>
<organism evidence="2 3">
    <name type="scientific">Tremella mesenterica</name>
    <name type="common">Jelly fungus</name>
    <dbReference type="NCBI Taxonomy" id="5217"/>
    <lineage>
        <taxon>Eukaryota</taxon>
        <taxon>Fungi</taxon>
        <taxon>Dikarya</taxon>
        <taxon>Basidiomycota</taxon>
        <taxon>Agaricomycotina</taxon>
        <taxon>Tremellomycetes</taxon>
        <taxon>Tremellales</taxon>
        <taxon>Tremellaceae</taxon>
        <taxon>Tremella</taxon>
    </lineage>
</organism>
<name>A0A4Q1BJE3_TREME</name>
<accession>A0A4Q1BJE3</accession>
<feature type="region of interest" description="Disordered" evidence="1">
    <location>
        <begin position="1"/>
        <end position="79"/>
    </location>
</feature>
<dbReference type="Proteomes" id="UP000289152">
    <property type="component" value="Unassembled WGS sequence"/>
</dbReference>
<dbReference type="InParanoid" id="A0A4Q1BJE3"/>
<evidence type="ECO:0000313" key="3">
    <source>
        <dbReference type="Proteomes" id="UP000289152"/>
    </source>
</evidence>
<reference evidence="2 3" key="1">
    <citation type="submission" date="2016-06" db="EMBL/GenBank/DDBJ databases">
        <title>Evolution of pathogenesis and genome organization in the Tremellales.</title>
        <authorList>
            <person name="Cuomo C."/>
            <person name="Litvintseva A."/>
            <person name="Heitman J."/>
            <person name="Chen Y."/>
            <person name="Sun S."/>
            <person name="Springer D."/>
            <person name="Dromer F."/>
            <person name="Young S."/>
            <person name="Zeng Q."/>
            <person name="Chapman S."/>
            <person name="Gujja S."/>
            <person name="Saif S."/>
            <person name="Birren B."/>
        </authorList>
    </citation>
    <scope>NUCLEOTIDE SEQUENCE [LARGE SCALE GENOMIC DNA]</scope>
    <source>
        <strain evidence="2 3">ATCC 28783</strain>
    </source>
</reference>